<feature type="compositionally biased region" description="Basic residues" evidence="1">
    <location>
        <begin position="61"/>
        <end position="77"/>
    </location>
</feature>
<evidence type="ECO:0000313" key="3">
    <source>
        <dbReference type="Proteomes" id="UP001230504"/>
    </source>
</evidence>
<dbReference type="AlphaFoldDB" id="A0AAD8V483"/>
<dbReference type="EMBL" id="JAHLJV010000033">
    <property type="protein sequence ID" value="KAK1590132.1"/>
    <property type="molecule type" value="Genomic_DNA"/>
</dbReference>
<keyword evidence="3" id="KW-1185">Reference proteome</keyword>
<feature type="region of interest" description="Disordered" evidence="1">
    <location>
        <begin position="39"/>
        <end position="146"/>
    </location>
</feature>
<organism evidence="2 3">
    <name type="scientific">Colletotrichum navitas</name>
    <dbReference type="NCBI Taxonomy" id="681940"/>
    <lineage>
        <taxon>Eukaryota</taxon>
        <taxon>Fungi</taxon>
        <taxon>Dikarya</taxon>
        <taxon>Ascomycota</taxon>
        <taxon>Pezizomycotina</taxon>
        <taxon>Sordariomycetes</taxon>
        <taxon>Hypocreomycetidae</taxon>
        <taxon>Glomerellales</taxon>
        <taxon>Glomerellaceae</taxon>
        <taxon>Colletotrichum</taxon>
        <taxon>Colletotrichum graminicola species complex</taxon>
    </lineage>
</organism>
<feature type="compositionally biased region" description="Basic residues" evidence="1">
    <location>
        <begin position="118"/>
        <end position="129"/>
    </location>
</feature>
<comment type="caution">
    <text evidence="2">The sequence shown here is derived from an EMBL/GenBank/DDBJ whole genome shotgun (WGS) entry which is preliminary data.</text>
</comment>
<dbReference type="GeneID" id="85435860"/>
<feature type="compositionally biased region" description="Low complexity" evidence="1">
    <location>
        <begin position="78"/>
        <end position="94"/>
    </location>
</feature>
<evidence type="ECO:0000313" key="2">
    <source>
        <dbReference type="EMBL" id="KAK1590132.1"/>
    </source>
</evidence>
<accession>A0AAD8V483</accession>
<gene>
    <name evidence="2" type="ORF">LY79DRAFT_222829</name>
</gene>
<proteinExistence type="predicted"/>
<dbReference type="RefSeq" id="XP_060413630.1">
    <property type="nucleotide sequence ID" value="XM_060551620.1"/>
</dbReference>
<sequence>MHHPCCYFSTSRIHSLQVSSVRYRSYYIIRRRWSKWHNYGEDAGPGRSAEVRRPTSGPWPSRHRLSRRPRRGHRPHLRLLTAITTPRTTYRTATGSGKHGSRARGSRDASPTIGSSGRQKRREPKRRRAGQAAREVGGGPSVSSRVYLEALKPILVSLVRST</sequence>
<evidence type="ECO:0000256" key="1">
    <source>
        <dbReference type="SAM" id="MobiDB-lite"/>
    </source>
</evidence>
<dbReference type="Proteomes" id="UP001230504">
    <property type="component" value="Unassembled WGS sequence"/>
</dbReference>
<name>A0AAD8V483_9PEZI</name>
<reference evidence="2" key="1">
    <citation type="submission" date="2021-06" db="EMBL/GenBank/DDBJ databases">
        <title>Comparative genomics, transcriptomics and evolutionary studies reveal genomic signatures of adaptation to plant cell wall in hemibiotrophic fungi.</title>
        <authorList>
            <consortium name="DOE Joint Genome Institute"/>
            <person name="Baroncelli R."/>
            <person name="Diaz J.F."/>
            <person name="Benocci T."/>
            <person name="Peng M."/>
            <person name="Battaglia E."/>
            <person name="Haridas S."/>
            <person name="Andreopoulos W."/>
            <person name="Labutti K."/>
            <person name="Pangilinan J."/>
            <person name="Floch G.L."/>
            <person name="Makela M.R."/>
            <person name="Henrissat B."/>
            <person name="Grigoriev I.V."/>
            <person name="Crouch J.A."/>
            <person name="De Vries R.P."/>
            <person name="Sukno S.A."/>
            <person name="Thon M.R."/>
        </authorList>
    </citation>
    <scope>NUCLEOTIDE SEQUENCE</scope>
    <source>
        <strain evidence="2">CBS 125086</strain>
    </source>
</reference>
<protein>
    <submittedName>
        <fullName evidence="2">Uncharacterized protein</fullName>
    </submittedName>
</protein>